<gene>
    <name evidence="9" type="ORF">EYB31_17590</name>
</gene>
<dbReference type="SUPFAM" id="SSF52540">
    <property type="entry name" value="P-loop containing nucleoside triphosphate hydrolases"/>
    <property type="match status" value="1"/>
</dbReference>
<dbReference type="GO" id="GO:0005886">
    <property type="term" value="C:plasma membrane"/>
    <property type="evidence" value="ECO:0007669"/>
    <property type="project" value="UniProtKB-SubCell"/>
</dbReference>
<evidence type="ECO:0000256" key="2">
    <source>
        <dbReference type="ARBA" id="ARBA00005417"/>
    </source>
</evidence>
<evidence type="ECO:0000259" key="8">
    <source>
        <dbReference type="PROSITE" id="PS50893"/>
    </source>
</evidence>
<dbReference type="OrthoDB" id="2605497at2"/>
<dbReference type="InterPro" id="IPR003439">
    <property type="entry name" value="ABC_transporter-like_ATP-bd"/>
</dbReference>
<dbReference type="PANTHER" id="PTHR43166">
    <property type="entry name" value="AMINO ACID IMPORT ATP-BINDING PROTEIN"/>
    <property type="match status" value="1"/>
</dbReference>
<reference evidence="9 10" key="1">
    <citation type="submission" date="2019-02" db="EMBL/GenBank/DDBJ databases">
        <title>Paenibacillus sp. nov., isolated from surface-sterilized tissue of Thalictrum simplex L.</title>
        <authorList>
            <person name="Tuo L."/>
        </authorList>
    </citation>
    <scope>NUCLEOTIDE SEQUENCE [LARGE SCALE GENOMIC DNA]</scope>
    <source>
        <strain evidence="9 10">N2SHLJ1</strain>
    </source>
</reference>
<evidence type="ECO:0000256" key="5">
    <source>
        <dbReference type="ARBA" id="ARBA00022741"/>
    </source>
</evidence>
<dbReference type="PANTHER" id="PTHR43166:SF9">
    <property type="entry name" value="GLUTAMATE_ASPARTATE IMPORT ATP-BINDING PROTEIN GLTL"/>
    <property type="match status" value="1"/>
</dbReference>
<keyword evidence="5" id="KW-0547">Nucleotide-binding</keyword>
<sequence>MIRIRGLTKRYGSAAVLTNLDLHLRAGEFAFLQGRSGSGKSTLLKLLYRDIGDYEGQIEIDGIPLDQLPRYELRRKMGVIFQSFELLEQKTVYENVALAGEVVGRSPDDIEPEARRLLERIGLGGKLQLYPHELSGGEQQRVAIARALLNRPRVLLADEPTGNLDPETALEVLALLRELQQEEGMAMLVVTHSEQLVKSAAARTLMMRQGRIEELAAV</sequence>
<proteinExistence type="inferred from homology"/>
<dbReference type="FunFam" id="3.40.50.300:FF:000056">
    <property type="entry name" value="Cell division ATP-binding protein FtsE"/>
    <property type="match status" value="1"/>
</dbReference>
<evidence type="ECO:0000256" key="1">
    <source>
        <dbReference type="ARBA" id="ARBA00004202"/>
    </source>
</evidence>
<dbReference type="InterPro" id="IPR050086">
    <property type="entry name" value="MetN_ABC_transporter-like"/>
</dbReference>
<evidence type="ECO:0000313" key="9">
    <source>
        <dbReference type="EMBL" id="TBL77296.1"/>
    </source>
</evidence>
<evidence type="ECO:0000256" key="6">
    <source>
        <dbReference type="ARBA" id="ARBA00022840"/>
    </source>
</evidence>
<dbReference type="InterPro" id="IPR003593">
    <property type="entry name" value="AAA+_ATPase"/>
</dbReference>
<dbReference type="GO" id="GO:0016887">
    <property type="term" value="F:ATP hydrolysis activity"/>
    <property type="evidence" value="ECO:0007669"/>
    <property type="project" value="InterPro"/>
</dbReference>
<protein>
    <submittedName>
        <fullName evidence="9">ABC transporter ATP-binding protein</fullName>
    </submittedName>
</protein>
<comment type="subcellular location">
    <subcellularLocation>
        <location evidence="1">Cell membrane</location>
        <topology evidence="1">Peripheral membrane protein</topology>
    </subcellularLocation>
</comment>
<dbReference type="InterPro" id="IPR027417">
    <property type="entry name" value="P-loop_NTPase"/>
</dbReference>
<dbReference type="Gene3D" id="3.40.50.300">
    <property type="entry name" value="P-loop containing nucleotide triphosphate hydrolases"/>
    <property type="match status" value="1"/>
</dbReference>
<keyword evidence="3" id="KW-0813">Transport</keyword>
<keyword evidence="7" id="KW-0472">Membrane</keyword>
<dbReference type="InterPro" id="IPR017911">
    <property type="entry name" value="MacB-like_ATP-bd"/>
</dbReference>
<name>A0A4Q9DPZ2_9BACL</name>
<keyword evidence="6 9" id="KW-0067">ATP-binding</keyword>
<comment type="caution">
    <text evidence="9">The sequence shown here is derived from an EMBL/GenBank/DDBJ whole genome shotgun (WGS) entry which is preliminary data.</text>
</comment>
<accession>A0A4Q9DPZ2</accession>
<comment type="similarity">
    <text evidence="2">Belongs to the ABC transporter superfamily.</text>
</comment>
<dbReference type="GO" id="GO:0005524">
    <property type="term" value="F:ATP binding"/>
    <property type="evidence" value="ECO:0007669"/>
    <property type="project" value="UniProtKB-KW"/>
</dbReference>
<dbReference type="RefSeq" id="WP_131014687.1">
    <property type="nucleotide sequence ID" value="NZ_SIRE01000012.1"/>
</dbReference>
<dbReference type="EMBL" id="SIRE01000012">
    <property type="protein sequence ID" value="TBL77296.1"/>
    <property type="molecule type" value="Genomic_DNA"/>
</dbReference>
<organism evidence="9 10">
    <name type="scientific">Paenibacillus thalictri</name>
    <dbReference type="NCBI Taxonomy" id="2527873"/>
    <lineage>
        <taxon>Bacteria</taxon>
        <taxon>Bacillati</taxon>
        <taxon>Bacillota</taxon>
        <taxon>Bacilli</taxon>
        <taxon>Bacillales</taxon>
        <taxon>Paenibacillaceae</taxon>
        <taxon>Paenibacillus</taxon>
    </lineage>
</organism>
<evidence type="ECO:0000256" key="3">
    <source>
        <dbReference type="ARBA" id="ARBA00022448"/>
    </source>
</evidence>
<dbReference type="Proteomes" id="UP000293142">
    <property type="component" value="Unassembled WGS sequence"/>
</dbReference>
<dbReference type="PROSITE" id="PS00211">
    <property type="entry name" value="ABC_TRANSPORTER_1"/>
    <property type="match status" value="1"/>
</dbReference>
<evidence type="ECO:0000256" key="7">
    <source>
        <dbReference type="ARBA" id="ARBA00023136"/>
    </source>
</evidence>
<dbReference type="SMART" id="SM00382">
    <property type="entry name" value="AAA"/>
    <property type="match status" value="1"/>
</dbReference>
<keyword evidence="10" id="KW-1185">Reference proteome</keyword>
<keyword evidence="4" id="KW-1003">Cell membrane</keyword>
<evidence type="ECO:0000256" key="4">
    <source>
        <dbReference type="ARBA" id="ARBA00022475"/>
    </source>
</evidence>
<evidence type="ECO:0000313" key="10">
    <source>
        <dbReference type="Proteomes" id="UP000293142"/>
    </source>
</evidence>
<dbReference type="Pfam" id="PF00005">
    <property type="entry name" value="ABC_tran"/>
    <property type="match status" value="1"/>
</dbReference>
<dbReference type="PROSITE" id="PS50893">
    <property type="entry name" value="ABC_TRANSPORTER_2"/>
    <property type="match status" value="1"/>
</dbReference>
<dbReference type="CDD" id="cd03255">
    <property type="entry name" value="ABC_MJ0796_LolCDE_FtsE"/>
    <property type="match status" value="1"/>
</dbReference>
<dbReference type="InterPro" id="IPR017871">
    <property type="entry name" value="ABC_transporter-like_CS"/>
</dbReference>
<dbReference type="AlphaFoldDB" id="A0A4Q9DPZ2"/>
<feature type="domain" description="ABC transporter" evidence="8">
    <location>
        <begin position="2"/>
        <end position="218"/>
    </location>
</feature>